<dbReference type="Gene3D" id="1.10.287.560">
    <property type="entry name" value="Histidine kinase CheA-like, homodimeric domain"/>
    <property type="match status" value="1"/>
</dbReference>
<dbReference type="PANTHER" id="PTHR43395:SF10">
    <property type="entry name" value="CHEMOTAXIS PROTEIN CHEA"/>
    <property type="match status" value="1"/>
</dbReference>
<evidence type="ECO:0000256" key="2">
    <source>
        <dbReference type="ARBA" id="ARBA00004496"/>
    </source>
</evidence>
<keyword evidence="9" id="KW-0547">Nucleotide-binding</keyword>
<comment type="subcellular location">
    <subcellularLocation>
        <location evidence="2">Cytoplasm</location>
    </subcellularLocation>
</comment>
<dbReference type="InterPro" id="IPR036641">
    <property type="entry name" value="HPT_dom_sf"/>
</dbReference>
<dbReference type="InterPro" id="IPR004105">
    <property type="entry name" value="CheA-like_dim"/>
</dbReference>
<evidence type="ECO:0000259" key="14">
    <source>
        <dbReference type="PROSITE" id="PS50109"/>
    </source>
</evidence>
<keyword evidence="7 13" id="KW-0597">Phosphoprotein</keyword>
<dbReference type="GO" id="GO:0006935">
    <property type="term" value="P:chemotaxis"/>
    <property type="evidence" value="ECO:0007669"/>
    <property type="project" value="UniProtKB-KW"/>
</dbReference>
<dbReference type="PROSITE" id="PS50851">
    <property type="entry name" value="CHEW"/>
    <property type="match status" value="1"/>
</dbReference>
<dbReference type="InterPro" id="IPR036890">
    <property type="entry name" value="HATPase_C_sf"/>
</dbReference>
<dbReference type="CDD" id="cd16916">
    <property type="entry name" value="HATPase_CheA-like"/>
    <property type="match status" value="1"/>
</dbReference>
<sequence length="662" mass="74166">MRCIWDAKGCDRSRSCRFRETTFRDRGRDCEVCGGDRLTDYKAEFLQEARELVELMNQSFLRLEKGDKSAIDEIFRAVHTIKGMAGFMEFKILENFCHRLESALGQLRGRDVSEEIVDVLLLSVDAISEMLNKIEVENNDNVDYGQILEKLSCIFEEENDVKKLDLVPKDFQDANLRITIKLAEDCQMKGVRGLLILETLKGVCEVKATEPEEAKIEEGCDFFVVYAKGNANAIDNALSAVSEIEKFSINEIAKQSSSFESKVEKKVEDEEAKFEKREIKKSESIRVDVQVLDTIMNLIGELVIIRGRLLQLASKYSVPELSEAINIMDKSVTRLQDEVMKLRMVKVEKVFNKFPRMVRDLARKLGKKVEFTMEGLDTELDRSVLDEISDPIMHLLRNAVDHGIETPEERIAVGKSETGKIRLSAKREKSNVVIEIEDDGRGLDLDRIRKKAIEKGIIAENTNLSDEEIKALIFLPGFSTKETPTEISGRGVGMDVVKTTVEKLGGSLRIISEKGKGMKIRINLPPTVAIIKSLLVSVSGQTYAIPLSNVVEAVYVEESNWRKIHGNPFLIVRGKPIFAFMLSEIFGCNTGNGRKVGIIVERENEKYALIVDSIVDQQEIVVKPLTGFLSKVRGFSGVTILGDGTVVPIVDVSSLLGGEKFG</sequence>
<dbReference type="Gene3D" id="2.30.30.40">
    <property type="entry name" value="SH3 Domains"/>
    <property type="match status" value="1"/>
</dbReference>
<dbReference type="GO" id="GO:0005524">
    <property type="term" value="F:ATP binding"/>
    <property type="evidence" value="ECO:0007669"/>
    <property type="project" value="UniProtKB-KW"/>
</dbReference>
<organism evidence="17">
    <name type="scientific">Archaeoglobus fulgidus</name>
    <dbReference type="NCBI Taxonomy" id="2234"/>
    <lineage>
        <taxon>Archaea</taxon>
        <taxon>Methanobacteriati</taxon>
        <taxon>Methanobacteriota</taxon>
        <taxon>Archaeoglobi</taxon>
        <taxon>Archaeoglobales</taxon>
        <taxon>Archaeoglobaceae</taxon>
        <taxon>Archaeoglobus</taxon>
    </lineage>
</organism>
<evidence type="ECO:0000259" key="16">
    <source>
        <dbReference type="PROSITE" id="PS50894"/>
    </source>
</evidence>
<dbReference type="InterPro" id="IPR051315">
    <property type="entry name" value="Bact_Chemotaxis_CheA"/>
</dbReference>
<dbReference type="InterPro" id="IPR037052">
    <property type="entry name" value="CheA-like_P2_sf"/>
</dbReference>
<dbReference type="InterPro" id="IPR008207">
    <property type="entry name" value="Sig_transdc_His_kin_Hpt_dom"/>
</dbReference>
<evidence type="ECO:0000256" key="12">
    <source>
        <dbReference type="ARBA" id="ARBA00023012"/>
    </source>
</evidence>
<dbReference type="PANTHER" id="PTHR43395">
    <property type="entry name" value="SENSOR HISTIDINE KINASE CHEA"/>
    <property type="match status" value="1"/>
</dbReference>
<feature type="domain" description="HPt" evidence="16">
    <location>
        <begin position="34"/>
        <end position="134"/>
    </location>
</feature>
<evidence type="ECO:0000256" key="11">
    <source>
        <dbReference type="ARBA" id="ARBA00022840"/>
    </source>
</evidence>
<evidence type="ECO:0000256" key="13">
    <source>
        <dbReference type="PROSITE-ProRule" id="PRU00110"/>
    </source>
</evidence>
<evidence type="ECO:0000259" key="15">
    <source>
        <dbReference type="PROSITE" id="PS50851"/>
    </source>
</evidence>
<dbReference type="GO" id="GO:0005737">
    <property type="term" value="C:cytoplasm"/>
    <property type="evidence" value="ECO:0007669"/>
    <property type="project" value="UniProtKB-SubCell"/>
</dbReference>
<evidence type="ECO:0000256" key="4">
    <source>
        <dbReference type="ARBA" id="ARBA00021495"/>
    </source>
</evidence>
<dbReference type="InterPro" id="IPR010808">
    <property type="entry name" value="CheA_P2-bd"/>
</dbReference>
<evidence type="ECO:0000256" key="9">
    <source>
        <dbReference type="ARBA" id="ARBA00022741"/>
    </source>
</evidence>
<proteinExistence type="predicted"/>
<dbReference type="InterPro" id="IPR003594">
    <property type="entry name" value="HATPase_dom"/>
</dbReference>
<feature type="modified residue" description="Phosphohistidine" evidence="13">
    <location>
        <position position="79"/>
    </location>
</feature>
<dbReference type="CDD" id="cd00731">
    <property type="entry name" value="CheA_reg"/>
    <property type="match status" value="1"/>
</dbReference>
<evidence type="ECO:0000256" key="1">
    <source>
        <dbReference type="ARBA" id="ARBA00000085"/>
    </source>
</evidence>
<dbReference type="SMART" id="SM00073">
    <property type="entry name" value="HPT"/>
    <property type="match status" value="1"/>
</dbReference>
<evidence type="ECO:0000256" key="10">
    <source>
        <dbReference type="ARBA" id="ARBA00022777"/>
    </source>
</evidence>
<dbReference type="PROSITE" id="PS50894">
    <property type="entry name" value="HPT"/>
    <property type="match status" value="1"/>
</dbReference>
<name>A0A7J3M0S7_ARCFL</name>
<dbReference type="EC" id="2.7.13.3" evidence="3"/>
<evidence type="ECO:0000256" key="6">
    <source>
        <dbReference type="ARBA" id="ARBA00022500"/>
    </source>
</evidence>
<dbReference type="InterPro" id="IPR035891">
    <property type="entry name" value="CheY-binding_CheA"/>
</dbReference>
<dbReference type="GO" id="GO:0000155">
    <property type="term" value="F:phosphorelay sensor kinase activity"/>
    <property type="evidence" value="ECO:0007669"/>
    <property type="project" value="InterPro"/>
</dbReference>
<dbReference type="InterPro" id="IPR036097">
    <property type="entry name" value="HisK_dim/P_sf"/>
</dbReference>
<dbReference type="InterPro" id="IPR036061">
    <property type="entry name" value="CheW-like_dom_sf"/>
</dbReference>
<evidence type="ECO:0000256" key="8">
    <source>
        <dbReference type="ARBA" id="ARBA00022679"/>
    </source>
</evidence>
<evidence type="ECO:0000256" key="5">
    <source>
        <dbReference type="ARBA" id="ARBA00022490"/>
    </source>
</evidence>
<dbReference type="SUPFAM" id="SSF47384">
    <property type="entry name" value="Homodimeric domain of signal transducing histidine kinase"/>
    <property type="match status" value="1"/>
</dbReference>
<dbReference type="Pfam" id="PF02895">
    <property type="entry name" value="H-kinase_dim"/>
    <property type="match status" value="1"/>
</dbReference>
<evidence type="ECO:0000256" key="7">
    <source>
        <dbReference type="ARBA" id="ARBA00022553"/>
    </source>
</evidence>
<dbReference type="Pfam" id="PF01627">
    <property type="entry name" value="Hpt"/>
    <property type="match status" value="1"/>
</dbReference>
<dbReference type="AlphaFoldDB" id="A0A7J3M0S7"/>
<dbReference type="InterPro" id="IPR004358">
    <property type="entry name" value="Sig_transdc_His_kin-like_C"/>
</dbReference>
<keyword evidence="8" id="KW-0808">Transferase</keyword>
<accession>A0A7J3M0S7</accession>
<dbReference type="CDD" id="cd00088">
    <property type="entry name" value="HPT"/>
    <property type="match status" value="1"/>
</dbReference>
<dbReference type="PRINTS" id="PR00344">
    <property type="entry name" value="BCTRLSENSOR"/>
</dbReference>
<evidence type="ECO:0000313" key="17">
    <source>
        <dbReference type="EMBL" id="HGT82577.1"/>
    </source>
</evidence>
<keyword evidence="12" id="KW-0902">Two-component regulatory system</keyword>
<keyword evidence="6" id="KW-0145">Chemotaxis</keyword>
<dbReference type="Pfam" id="PF02518">
    <property type="entry name" value="HATPase_c"/>
    <property type="match status" value="1"/>
</dbReference>
<dbReference type="SMART" id="SM00260">
    <property type="entry name" value="CheW"/>
    <property type="match status" value="1"/>
</dbReference>
<keyword evidence="5" id="KW-0963">Cytoplasm</keyword>
<dbReference type="FunFam" id="3.30.565.10:FF:000016">
    <property type="entry name" value="Chemotaxis protein CheA, putative"/>
    <property type="match status" value="1"/>
</dbReference>
<dbReference type="Pfam" id="PF01584">
    <property type="entry name" value="CheW"/>
    <property type="match status" value="1"/>
</dbReference>
<dbReference type="SMART" id="SM01231">
    <property type="entry name" value="H-kinase_dim"/>
    <property type="match status" value="1"/>
</dbReference>
<dbReference type="EMBL" id="DSYZ01000056">
    <property type="protein sequence ID" value="HGT82577.1"/>
    <property type="molecule type" value="Genomic_DNA"/>
</dbReference>
<comment type="caution">
    <text evidence="17">The sequence shown here is derived from an EMBL/GenBank/DDBJ whole genome shotgun (WGS) entry which is preliminary data.</text>
</comment>
<dbReference type="SUPFAM" id="SSF47226">
    <property type="entry name" value="Histidine-containing phosphotransfer domain, HPT domain"/>
    <property type="match status" value="1"/>
</dbReference>
<keyword evidence="10" id="KW-0418">Kinase</keyword>
<dbReference type="SUPFAM" id="SSF55052">
    <property type="entry name" value="CheY-binding domain of CheA"/>
    <property type="match status" value="1"/>
</dbReference>
<dbReference type="InterPro" id="IPR002545">
    <property type="entry name" value="CheW-lke_dom"/>
</dbReference>
<feature type="domain" description="CheW-like" evidence="15">
    <location>
        <begin position="530"/>
        <end position="661"/>
    </location>
</feature>
<comment type="catalytic activity">
    <reaction evidence="1">
        <text>ATP + protein L-histidine = ADP + protein N-phospho-L-histidine.</text>
        <dbReference type="EC" id="2.7.13.3"/>
    </reaction>
</comment>
<reference evidence="17" key="1">
    <citation type="journal article" date="2020" name="mSystems">
        <title>Genome- and Community-Level Interaction Insights into Carbon Utilization and Element Cycling Functions of Hydrothermarchaeota in Hydrothermal Sediment.</title>
        <authorList>
            <person name="Zhou Z."/>
            <person name="Liu Y."/>
            <person name="Xu W."/>
            <person name="Pan J."/>
            <person name="Luo Z.H."/>
            <person name="Li M."/>
        </authorList>
    </citation>
    <scope>NUCLEOTIDE SEQUENCE [LARGE SCALE GENOMIC DNA]</scope>
    <source>
        <strain evidence="17">SpSt-587</strain>
    </source>
</reference>
<dbReference type="Pfam" id="PF07194">
    <property type="entry name" value="P2"/>
    <property type="match status" value="1"/>
</dbReference>
<gene>
    <name evidence="17" type="ORF">ENT52_02480</name>
</gene>
<dbReference type="PROSITE" id="PS50109">
    <property type="entry name" value="HIS_KIN"/>
    <property type="match status" value="1"/>
</dbReference>
<dbReference type="SMART" id="SM00387">
    <property type="entry name" value="HATPase_c"/>
    <property type="match status" value="1"/>
</dbReference>
<dbReference type="Gene3D" id="3.30.565.10">
    <property type="entry name" value="Histidine kinase-like ATPase, C-terminal domain"/>
    <property type="match status" value="1"/>
</dbReference>
<feature type="domain" description="Histidine kinase" evidence="14">
    <location>
        <begin position="293"/>
        <end position="528"/>
    </location>
</feature>
<dbReference type="SUPFAM" id="SSF55874">
    <property type="entry name" value="ATPase domain of HSP90 chaperone/DNA topoisomerase II/histidine kinase"/>
    <property type="match status" value="1"/>
</dbReference>
<dbReference type="Gene3D" id="3.30.70.1110">
    <property type="entry name" value="Histidine kinase CheA-like, P2 response regulator-binding domain"/>
    <property type="match status" value="1"/>
</dbReference>
<dbReference type="InterPro" id="IPR037006">
    <property type="entry name" value="CheA-like_homodim_sf"/>
</dbReference>
<keyword evidence="11" id="KW-0067">ATP-binding</keyword>
<dbReference type="InterPro" id="IPR005467">
    <property type="entry name" value="His_kinase_dom"/>
</dbReference>
<dbReference type="Gene3D" id="1.20.120.160">
    <property type="entry name" value="HPT domain"/>
    <property type="match status" value="1"/>
</dbReference>
<protein>
    <recommendedName>
        <fullName evidence="4">Chemotaxis protein CheA</fullName>
        <ecNumber evidence="3">2.7.13.3</ecNumber>
    </recommendedName>
</protein>
<dbReference type="SUPFAM" id="SSF50341">
    <property type="entry name" value="CheW-like"/>
    <property type="match status" value="1"/>
</dbReference>
<evidence type="ECO:0000256" key="3">
    <source>
        <dbReference type="ARBA" id="ARBA00012438"/>
    </source>
</evidence>